<reference evidence="2" key="1">
    <citation type="journal article" date="2019" name="Int. J. Syst. Evol. Microbiol.">
        <title>The Global Catalogue of Microorganisms (GCM) 10K type strain sequencing project: providing services to taxonomists for standard genome sequencing and annotation.</title>
        <authorList>
            <consortium name="The Broad Institute Genomics Platform"/>
            <consortium name="The Broad Institute Genome Sequencing Center for Infectious Disease"/>
            <person name="Wu L."/>
            <person name="Ma J."/>
        </authorList>
    </citation>
    <scope>NUCLEOTIDE SEQUENCE [LARGE SCALE GENOMIC DNA]</scope>
    <source>
        <strain evidence="2">JCM 15443</strain>
    </source>
</reference>
<dbReference type="Proteomes" id="UP000661918">
    <property type="component" value="Unassembled WGS sequence"/>
</dbReference>
<evidence type="ECO:0000313" key="1">
    <source>
        <dbReference type="EMBL" id="GGM13577.1"/>
    </source>
</evidence>
<protein>
    <recommendedName>
        <fullName evidence="3">DUF403 domain-containing protein</fullName>
    </recommendedName>
</protein>
<organism evidence="1 2">
    <name type="scientific">Deinococcus aerophilus</name>
    <dbReference type="NCBI Taxonomy" id="522488"/>
    <lineage>
        <taxon>Bacteria</taxon>
        <taxon>Thermotogati</taxon>
        <taxon>Deinococcota</taxon>
        <taxon>Deinococci</taxon>
        <taxon>Deinococcales</taxon>
        <taxon>Deinococcaceae</taxon>
        <taxon>Deinococcus</taxon>
    </lineage>
</organism>
<name>A0ABQ2GV88_9DEIO</name>
<accession>A0ABQ2GV88</accession>
<evidence type="ECO:0008006" key="3">
    <source>
        <dbReference type="Google" id="ProtNLM"/>
    </source>
</evidence>
<proteinExistence type="predicted"/>
<dbReference type="EMBL" id="BMOM01000018">
    <property type="protein sequence ID" value="GGM13577.1"/>
    <property type="molecule type" value="Genomic_DNA"/>
</dbReference>
<evidence type="ECO:0000313" key="2">
    <source>
        <dbReference type="Proteomes" id="UP000661918"/>
    </source>
</evidence>
<sequence length="286" mass="32533">MTQPEDQLNLHAARLYLSRLLPDLGPLTRQELQSLTLKAGLWTLHRQTQPAEPNLSDHLKAHTRLLRGQGSEFDRLEAQHLRQGDRLPSPLAFVSETQGESAHATADDDRIQKMRHHAQRLGVPWFSRQELTQAKVQVSYRVTRSFELALDDAWTARAPRGASRNALHVSLTLAYLCLPEFRQRVRQVQDVRYARMPSPVLPVDARKVAELLARCQIPARGAPTLRDELVQLSYRTTLMANKALRRTLPAQERTLAYLHIDLLALYLTAPDVGAFIDRVIEDRGQE</sequence>
<keyword evidence="2" id="KW-1185">Reference proteome</keyword>
<dbReference type="RefSeq" id="WP_188904479.1">
    <property type="nucleotide sequence ID" value="NZ_BMOM01000018.1"/>
</dbReference>
<comment type="caution">
    <text evidence="1">The sequence shown here is derived from an EMBL/GenBank/DDBJ whole genome shotgun (WGS) entry which is preliminary data.</text>
</comment>
<gene>
    <name evidence="1" type="ORF">GCM10010841_22750</name>
</gene>